<protein>
    <recommendedName>
        <fullName evidence="4">BTB/POZ domain-containing protein</fullName>
    </recommendedName>
</protein>
<dbReference type="OrthoDB" id="3363734at2759"/>
<feature type="region of interest" description="Disordered" evidence="1">
    <location>
        <begin position="134"/>
        <end position="197"/>
    </location>
</feature>
<evidence type="ECO:0000313" key="2">
    <source>
        <dbReference type="EMBL" id="KAJ3513273.1"/>
    </source>
</evidence>
<evidence type="ECO:0000256" key="1">
    <source>
        <dbReference type="SAM" id="MobiDB-lite"/>
    </source>
</evidence>
<organism evidence="2 3">
    <name type="scientific">Agrocybe chaxingu</name>
    <dbReference type="NCBI Taxonomy" id="84603"/>
    <lineage>
        <taxon>Eukaryota</taxon>
        <taxon>Fungi</taxon>
        <taxon>Dikarya</taxon>
        <taxon>Basidiomycota</taxon>
        <taxon>Agaricomycotina</taxon>
        <taxon>Agaricomycetes</taxon>
        <taxon>Agaricomycetidae</taxon>
        <taxon>Agaricales</taxon>
        <taxon>Agaricineae</taxon>
        <taxon>Strophariaceae</taxon>
        <taxon>Agrocybe</taxon>
    </lineage>
</organism>
<dbReference type="Proteomes" id="UP001148786">
    <property type="component" value="Unassembled WGS sequence"/>
</dbReference>
<dbReference type="SUPFAM" id="SSF54695">
    <property type="entry name" value="POZ domain"/>
    <property type="match status" value="1"/>
</dbReference>
<reference evidence="2" key="1">
    <citation type="submission" date="2022-07" db="EMBL/GenBank/DDBJ databases">
        <title>Genome Sequence of Agrocybe chaxingu.</title>
        <authorList>
            <person name="Buettner E."/>
        </authorList>
    </citation>
    <scope>NUCLEOTIDE SEQUENCE</scope>
    <source>
        <strain evidence="2">MP-N11</strain>
    </source>
</reference>
<feature type="compositionally biased region" description="Polar residues" evidence="1">
    <location>
        <begin position="177"/>
        <end position="190"/>
    </location>
</feature>
<dbReference type="AlphaFoldDB" id="A0A9W8MVV8"/>
<keyword evidence="3" id="KW-1185">Reference proteome</keyword>
<gene>
    <name evidence="2" type="ORF">NLJ89_g3038</name>
</gene>
<evidence type="ECO:0008006" key="4">
    <source>
        <dbReference type="Google" id="ProtNLM"/>
    </source>
</evidence>
<dbReference type="EMBL" id="JANKHO010000207">
    <property type="protein sequence ID" value="KAJ3513273.1"/>
    <property type="molecule type" value="Genomic_DNA"/>
</dbReference>
<proteinExistence type="predicted"/>
<comment type="caution">
    <text evidence="2">The sequence shown here is derived from an EMBL/GenBank/DDBJ whole genome shotgun (WGS) entry which is preliminary data.</text>
</comment>
<sequence>MAMYRNHLTSQGLAPLSSNIHIFLDRSSAPYAHILSYLRSPVIEGQPDSLPRALQFLGSSPSQSRLETLIEVRDEAAYLNLDGLYKLCVEEIRHRYGPRYHHRGNSSASIHSLHASVYSLHTLLEKVETDIRQSVSTPEAGLGLTARRSKQPSPSGETTAKSPPTPQSWDGPLLEQAQRSESRQSCSNPKSAPAGWI</sequence>
<dbReference type="Gene3D" id="3.30.710.10">
    <property type="entry name" value="Potassium Channel Kv1.1, Chain A"/>
    <property type="match status" value="1"/>
</dbReference>
<feature type="compositionally biased region" description="Polar residues" evidence="1">
    <location>
        <begin position="151"/>
        <end position="162"/>
    </location>
</feature>
<evidence type="ECO:0000313" key="3">
    <source>
        <dbReference type="Proteomes" id="UP001148786"/>
    </source>
</evidence>
<dbReference type="InterPro" id="IPR011333">
    <property type="entry name" value="SKP1/BTB/POZ_sf"/>
</dbReference>
<name>A0A9W8MVV8_9AGAR</name>
<accession>A0A9W8MVV8</accession>